<feature type="transmembrane region" description="Helical" evidence="9">
    <location>
        <begin position="20"/>
        <end position="40"/>
    </location>
</feature>
<feature type="transmembrane region" description="Helical" evidence="9">
    <location>
        <begin position="237"/>
        <end position="260"/>
    </location>
</feature>
<evidence type="ECO:0000256" key="8">
    <source>
        <dbReference type="ARBA" id="ARBA00023136"/>
    </source>
</evidence>
<feature type="transmembrane region" description="Helical" evidence="9">
    <location>
        <begin position="210"/>
        <end position="231"/>
    </location>
</feature>
<protein>
    <submittedName>
        <fullName evidence="10">Na+/alanine symporter</fullName>
    </submittedName>
</protein>
<keyword evidence="7 9" id="KW-1133">Transmembrane helix</keyword>
<evidence type="ECO:0000256" key="2">
    <source>
        <dbReference type="ARBA" id="ARBA00009261"/>
    </source>
</evidence>
<dbReference type="Pfam" id="PF01235">
    <property type="entry name" value="Na_Ala_symp"/>
    <property type="match status" value="1"/>
</dbReference>
<evidence type="ECO:0000256" key="1">
    <source>
        <dbReference type="ARBA" id="ARBA00004651"/>
    </source>
</evidence>
<feature type="transmembrane region" description="Helical" evidence="9">
    <location>
        <begin position="344"/>
        <end position="368"/>
    </location>
</feature>
<dbReference type="RefSeq" id="WP_115310490.1">
    <property type="nucleotide sequence ID" value="NZ_UHIO01000001.1"/>
</dbReference>
<keyword evidence="5 9" id="KW-0812">Transmembrane</keyword>
<feature type="transmembrane region" description="Helical" evidence="9">
    <location>
        <begin position="66"/>
        <end position="92"/>
    </location>
</feature>
<dbReference type="Gene3D" id="1.20.1740.10">
    <property type="entry name" value="Amino acid/polyamine transporter I"/>
    <property type="match status" value="1"/>
</dbReference>
<evidence type="ECO:0000256" key="5">
    <source>
        <dbReference type="ARBA" id="ARBA00022692"/>
    </source>
</evidence>
<keyword evidence="11" id="KW-1185">Reference proteome</keyword>
<comment type="subcellular location">
    <subcellularLocation>
        <location evidence="1 9">Cell membrane</location>
        <topology evidence="1 9">Multi-pass membrane protein</topology>
    </subcellularLocation>
</comment>
<accession>A0A380NL53</accession>
<dbReference type="AlphaFoldDB" id="A0A380NL53"/>
<evidence type="ECO:0000313" key="10">
    <source>
        <dbReference type="EMBL" id="SUP43787.1"/>
    </source>
</evidence>
<name>A0A380NL53_9FIRM</name>
<comment type="similarity">
    <text evidence="2 9">Belongs to the alanine or glycine:cation symporter (AGCS) (TC 2.A.25) family.</text>
</comment>
<keyword evidence="3 9" id="KW-0813">Transport</keyword>
<keyword evidence="8 9" id="KW-0472">Membrane</keyword>
<feature type="transmembrane region" description="Helical" evidence="9">
    <location>
        <begin position="98"/>
        <end position="121"/>
    </location>
</feature>
<keyword evidence="6 9" id="KW-0769">Symport</keyword>
<reference evidence="10 11" key="1">
    <citation type="submission" date="2018-06" db="EMBL/GenBank/DDBJ databases">
        <authorList>
            <consortium name="Pathogen Informatics"/>
            <person name="Doyle S."/>
        </authorList>
    </citation>
    <scope>NUCLEOTIDE SEQUENCE [LARGE SCALE GENOMIC DNA]</scope>
    <source>
        <strain evidence="10 11">NCTC12020</strain>
    </source>
</reference>
<sequence>MDAFNSLVGTITGFLWDYIIIIYLVAAGFWFSLSTGFIQIRHLKEMVRLLGEGVGTKTNGNRISSFQAFCVSSASRVGVGNIAGIAIAVVLGGPGAVFWMWFIAFLGAATGFVESTLAQIYKVPSKKGGFHGGPAYYIKQGLKSPVFAFIFAVLISVTYGLIYNSVQANTLASALQTVQIDLQYTAIAVTILTALVIFGGIARVARLSEWLVPIMAGVYILTAIYIVLVNITELPNVFYAIFTKAFTFDAASGGFFGAAIMNGIKRGLFSNEAGEGSVPNAAATADVSHPVKQGLIQSFGVFVDTFLVCTASAFIVLVSGNYESSNLTGIALVQHDLAMQLGDWAPGVMAIFIFMFAFSSIVGNYYYGEINIAHLTKNTLYLHIFRIFVVIMVYFGSIASLNLVWNLADLFMAFMVLTNLTAILLLAKQSKVAMFDYFKQKKAGIVEPTFDRSTLPNQEGIVWWHKDAKHEDA</sequence>
<dbReference type="GO" id="GO:0005886">
    <property type="term" value="C:plasma membrane"/>
    <property type="evidence" value="ECO:0007669"/>
    <property type="project" value="UniProtKB-SubCell"/>
</dbReference>
<feature type="transmembrane region" description="Helical" evidence="9">
    <location>
        <begin position="299"/>
        <end position="318"/>
    </location>
</feature>
<evidence type="ECO:0000256" key="3">
    <source>
        <dbReference type="ARBA" id="ARBA00022448"/>
    </source>
</evidence>
<dbReference type="OrthoDB" id="9804874at2"/>
<evidence type="ECO:0000256" key="4">
    <source>
        <dbReference type="ARBA" id="ARBA00022475"/>
    </source>
</evidence>
<evidence type="ECO:0000256" key="6">
    <source>
        <dbReference type="ARBA" id="ARBA00022847"/>
    </source>
</evidence>
<feature type="transmembrane region" description="Helical" evidence="9">
    <location>
        <begin position="182"/>
        <end position="203"/>
    </location>
</feature>
<dbReference type="FunFam" id="1.20.1740.10:FF:000004">
    <property type="entry name" value="Sodium:alanine symporter family protein"/>
    <property type="match status" value="1"/>
</dbReference>
<evidence type="ECO:0000313" key="11">
    <source>
        <dbReference type="Proteomes" id="UP000255367"/>
    </source>
</evidence>
<feature type="transmembrane region" description="Helical" evidence="9">
    <location>
        <begin position="410"/>
        <end position="427"/>
    </location>
</feature>
<gene>
    <name evidence="10" type="ORF">NCTC12020_01340</name>
</gene>
<feature type="transmembrane region" description="Helical" evidence="9">
    <location>
        <begin position="380"/>
        <end position="404"/>
    </location>
</feature>
<dbReference type="PRINTS" id="PR00175">
    <property type="entry name" value="NAALASMPORT"/>
</dbReference>
<organism evidence="10 11">
    <name type="scientific">Veillonella criceti</name>
    <dbReference type="NCBI Taxonomy" id="103891"/>
    <lineage>
        <taxon>Bacteria</taxon>
        <taxon>Bacillati</taxon>
        <taxon>Bacillota</taxon>
        <taxon>Negativicutes</taxon>
        <taxon>Veillonellales</taxon>
        <taxon>Veillonellaceae</taxon>
        <taxon>Veillonella</taxon>
    </lineage>
</organism>
<keyword evidence="4 9" id="KW-1003">Cell membrane</keyword>
<evidence type="ECO:0000256" key="9">
    <source>
        <dbReference type="RuleBase" id="RU363064"/>
    </source>
</evidence>
<dbReference type="InterPro" id="IPR001463">
    <property type="entry name" value="Na/Ala_symport"/>
</dbReference>
<dbReference type="EMBL" id="UHIO01000001">
    <property type="protein sequence ID" value="SUP43787.1"/>
    <property type="molecule type" value="Genomic_DNA"/>
</dbReference>
<dbReference type="GO" id="GO:0005283">
    <property type="term" value="F:amino acid:sodium symporter activity"/>
    <property type="evidence" value="ECO:0007669"/>
    <property type="project" value="InterPro"/>
</dbReference>
<dbReference type="NCBIfam" id="TIGR00835">
    <property type="entry name" value="agcS"/>
    <property type="match status" value="1"/>
</dbReference>
<proteinExistence type="inferred from homology"/>
<dbReference type="Proteomes" id="UP000255367">
    <property type="component" value="Unassembled WGS sequence"/>
</dbReference>
<dbReference type="PANTHER" id="PTHR30330">
    <property type="entry name" value="AGSS FAMILY TRANSPORTER, SODIUM-ALANINE"/>
    <property type="match status" value="1"/>
</dbReference>
<evidence type="ECO:0000256" key="7">
    <source>
        <dbReference type="ARBA" id="ARBA00022989"/>
    </source>
</evidence>
<dbReference type="PANTHER" id="PTHR30330:SF1">
    <property type="entry name" value="AMINO-ACID CARRIER PROTEIN ALST"/>
    <property type="match status" value="1"/>
</dbReference>
<feature type="transmembrane region" description="Helical" evidence="9">
    <location>
        <begin position="142"/>
        <end position="162"/>
    </location>
</feature>